<gene>
    <name evidence="1" type="ORF">F0361_02150</name>
</gene>
<dbReference type="EMBL" id="VUOE01000001">
    <property type="protein sequence ID" value="KAA2219977.1"/>
    <property type="molecule type" value="Genomic_DNA"/>
</dbReference>
<protein>
    <submittedName>
        <fullName evidence="1">Uncharacterized protein</fullName>
    </submittedName>
</protein>
<proteinExistence type="predicted"/>
<sequence length="58" mass="6820">MNYYLLKTIQKNRVKNNSTLKLFYLRFSLARSSGHVYSECFGTLLTLSQTLRMHSVFV</sequence>
<dbReference type="Proteomes" id="UP000323188">
    <property type="component" value="Unassembled WGS sequence"/>
</dbReference>
<evidence type="ECO:0000313" key="2">
    <source>
        <dbReference type="Proteomes" id="UP000323188"/>
    </source>
</evidence>
<accession>A0A5B2U0G1</accession>
<name>A0A5B2U0G1_9FLAO</name>
<evidence type="ECO:0000313" key="1">
    <source>
        <dbReference type="EMBL" id="KAA2219977.1"/>
    </source>
</evidence>
<dbReference type="AlphaFoldDB" id="A0A5B2U0G1"/>
<comment type="caution">
    <text evidence="1">The sequence shown here is derived from an EMBL/GenBank/DDBJ whole genome shotgun (WGS) entry which is preliminary data.</text>
</comment>
<reference evidence="1 2" key="1">
    <citation type="submission" date="2019-09" db="EMBL/GenBank/DDBJ databases">
        <authorList>
            <person name="Khan S.A."/>
            <person name="Jeon C.O."/>
            <person name="Chun B.H."/>
            <person name="Jeong S.E."/>
        </authorList>
    </citation>
    <scope>NUCLEOTIDE SEQUENCE [LARGE SCALE GENOMIC DNA]</scope>
    <source>
        <strain evidence="1 2">KCTC 42508</strain>
    </source>
</reference>
<organism evidence="1 2">
    <name type="scientific">Maribacter flavus</name>
    <dbReference type="NCBI Taxonomy" id="1658664"/>
    <lineage>
        <taxon>Bacteria</taxon>
        <taxon>Pseudomonadati</taxon>
        <taxon>Bacteroidota</taxon>
        <taxon>Flavobacteriia</taxon>
        <taxon>Flavobacteriales</taxon>
        <taxon>Flavobacteriaceae</taxon>
        <taxon>Maribacter</taxon>
    </lineage>
</organism>